<accession>A0A7G1KI16</accession>
<dbReference type="EMBL" id="AP023396">
    <property type="protein sequence ID" value="BCK53609.1"/>
    <property type="molecule type" value="Genomic_DNA"/>
</dbReference>
<dbReference type="Gene3D" id="3.90.1570.10">
    <property type="entry name" value="tt1808, chain A"/>
    <property type="match status" value="1"/>
</dbReference>
<proteinExistence type="predicted"/>
<protein>
    <submittedName>
        <fullName evidence="1">Uncharacterized protein</fullName>
    </submittedName>
</protein>
<dbReference type="RefSeq" id="WP_342213078.1">
    <property type="nucleotide sequence ID" value="NZ_JARWSB010000127.1"/>
</dbReference>
<name>A0A7G1KI16_9NOCA</name>
<organism evidence="1 2">
    <name type="scientific">Nocardia wallacei</name>
    <dbReference type="NCBI Taxonomy" id="480035"/>
    <lineage>
        <taxon>Bacteria</taxon>
        <taxon>Bacillati</taxon>
        <taxon>Actinomycetota</taxon>
        <taxon>Actinomycetes</taxon>
        <taxon>Mycobacteriales</taxon>
        <taxon>Nocardiaceae</taxon>
        <taxon>Nocardia</taxon>
    </lineage>
</organism>
<gene>
    <name evidence="1" type="ORF">NWFMUON74_13810</name>
</gene>
<dbReference type="KEGG" id="nwl:NWFMUON74_13810"/>
<evidence type="ECO:0000313" key="2">
    <source>
        <dbReference type="Proteomes" id="UP000516173"/>
    </source>
</evidence>
<keyword evidence="2" id="KW-1185">Reference proteome</keyword>
<sequence length="177" mass="19686">MVWVRRGSGEHQMFIRRLTNALELWTRKDMAANTERCWVADFETNIFFGSSGKSDFMTPDFMIHRCLGAPYQAIRASDVLLAGEVLSPSNSQVDIEGKKPATPVPEFLGTGRCTDDSAIDAVHAFALETRPGLLPEGVRPLRPANYLAVGEWTADDVDGIAIDHPFPIHIPWSELEF</sequence>
<reference evidence="1 2" key="1">
    <citation type="submission" date="2020-08" db="EMBL/GenBank/DDBJ databases">
        <title>Genome Sequencing of Nocardia wallacei strain FMUON74 and assembly.</title>
        <authorList>
            <person name="Toyokawa M."/>
            <person name="Uesaka K."/>
        </authorList>
    </citation>
    <scope>NUCLEOTIDE SEQUENCE [LARGE SCALE GENOMIC DNA]</scope>
    <source>
        <strain evidence="1 2">FMUON74</strain>
    </source>
</reference>
<evidence type="ECO:0000313" key="1">
    <source>
        <dbReference type="EMBL" id="BCK53609.1"/>
    </source>
</evidence>
<dbReference type="InterPro" id="IPR012296">
    <property type="entry name" value="Nuclease_put_TT1808"/>
</dbReference>
<dbReference type="Proteomes" id="UP000516173">
    <property type="component" value="Chromosome"/>
</dbReference>
<dbReference type="AlphaFoldDB" id="A0A7G1KI16"/>